<feature type="transmembrane region" description="Helical" evidence="1">
    <location>
        <begin position="69"/>
        <end position="90"/>
    </location>
</feature>
<dbReference type="PANTHER" id="PTHR34989:SF1">
    <property type="entry name" value="PROTEIN HDED"/>
    <property type="match status" value="1"/>
</dbReference>
<feature type="transmembrane region" description="Helical" evidence="1">
    <location>
        <begin position="96"/>
        <end position="118"/>
    </location>
</feature>
<dbReference type="EMBL" id="JBHRTA010000008">
    <property type="protein sequence ID" value="MFC3196482.1"/>
    <property type="molecule type" value="Genomic_DNA"/>
</dbReference>
<keyword evidence="1" id="KW-0812">Transmembrane</keyword>
<gene>
    <name evidence="2" type="ORF">ACFOET_02525</name>
</gene>
<protein>
    <submittedName>
        <fullName evidence="2">HdeD family acid-resistance protein</fullName>
    </submittedName>
</protein>
<proteinExistence type="predicted"/>
<accession>A0ABV7JMB8</accession>
<dbReference type="Proteomes" id="UP001595526">
    <property type="component" value="Unassembled WGS sequence"/>
</dbReference>
<dbReference type="InterPro" id="IPR052712">
    <property type="entry name" value="Acid_resist_chaperone_HdeD"/>
</dbReference>
<name>A0ABV7JMB8_9SPHI</name>
<feature type="transmembrane region" description="Helical" evidence="1">
    <location>
        <begin position="130"/>
        <end position="150"/>
    </location>
</feature>
<dbReference type="InterPro" id="IPR005325">
    <property type="entry name" value="DUF308_memb"/>
</dbReference>
<feature type="transmembrane region" description="Helical" evidence="1">
    <location>
        <begin position="12"/>
        <end position="32"/>
    </location>
</feature>
<comment type="caution">
    <text evidence="2">The sequence shown here is derived from an EMBL/GenBank/DDBJ whole genome shotgun (WGS) entry which is preliminary data.</text>
</comment>
<feature type="transmembrane region" description="Helical" evidence="1">
    <location>
        <begin position="38"/>
        <end position="62"/>
    </location>
</feature>
<dbReference type="RefSeq" id="WP_379019236.1">
    <property type="nucleotide sequence ID" value="NZ_JBHRTA010000008.1"/>
</dbReference>
<keyword evidence="1" id="KW-0472">Membrane</keyword>
<organism evidence="2 3">
    <name type="scientific">Parapedobacter deserti</name>
    <dbReference type="NCBI Taxonomy" id="1912957"/>
    <lineage>
        <taxon>Bacteria</taxon>
        <taxon>Pseudomonadati</taxon>
        <taxon>Bacteroidota</taxon>
        <taxon>Sphingobacteriia</taxon>
        <taxon>Sphingobacteriales</taxon>
        <taxon>Sphingobacteriaceae</taxon>
        <taxon>Parapedobacter</taxon>
    </lineage>
</organism>
<evidence type="ECO:0000313" key="2">
    <source>
        <dbReference type="EMBL" id="MFC3196482.1"/>
    </source>
</evidence>
<evidence type="ECO:0000256" key="1">
    <source>
        <dbReference type="SAM" id="Phobius"/>
    </source>
</evidence>
<dbReference type="Pfam" id="PF03729">
    <property type="entry name" value="DUF308"/>
    <property type="match status" value="1"/>
</dbReference>
<reference evidence="3" key="1">
    <citation type="journal article" date="2019" name="Int. J. Syst. Evol. Microbiol.">
        <title>The Global Catalogue of Microorganisms (GCM) 10K type strain sequencing project: providing services to taxonomists for standard genome sequencing and annotation.</title>
        <authorList>
            <consortium name="The Broad Institute Genomics Platform"/>
            <consortium name="The Broad Institute Genome Sequencing Center for Infectious Disease"/>
            <person name="Wu L."/>
            <person name="Ma J."/>
        </authorList>
    </citation>
    <scope>NUCLEOTIDE SEQUENCE [LARGE SCALE GENOMIC DNA]</scope>
    <source>
        <strain evidence="3">KCTC 52416</strain>
    </source>
</reference>
<evidence type="ECO:0000313" key="3">
    <source>
        <dbReference type="Proteomes" id="UP001595526"/>
    </source>
</evidence>
<keyword evidence="1" id="KW-1133">Transmembrane helix</keyword>
<feature type="transmembrane region" description="Helical" evidence="1">
    <location>
        <begin position="156"/>
        <end position="178"/>
    </location>
</feature>
<dbReference type="PANTHER" id="PTHR34989">
    <property type="entry name" value="PROTEIN HDED"/>
    <property type="match status" value="1"/>
</dbReference>
<keyword evidence="3" id="KW-1185">Reference proteome</keyword>
<sequence length="199" mass="22371">MERSIVKKALKYWYLPLIIGILYIMMGIWVFITPLNSFLALTVFLSAGILMIGIAELVYAIANRKRLYNWGWSLIGGILNLVIGVCLLFNPGLSALMLSVFIGLWLLFRSVIAIINAFEFKRSGTRKWGRVLATGILGVLFSALLVWNPVITGVTVGIWIAIGLVTVGMLHILLSLILRKVKKYRDDLEDRLNDYVEVD</sequence>